<dbReference type="AlphaFoldDB" id="A0A2X3XKH1"/>
<dbReference type="EC" id="3.4.-.-" evidence="10"/>
<evidence type="ECO:0000313" key="12">
    <source>
        <dbReference type="Proteomes" id="UP000275510"/>
    </source>
</evidence>
<evidence type="ECO:0000256" key="3">
    <source>
        <dbReference type="ARBA" id="ARBA00022729"/>
    </source>
</evidence>
<accession>A0A2X3XKH1</accession>
<evidence type="ECO:0000256" key="1">
    <source>
        <dbReference type="ARBA" id="ARBA00022670"/>
    </source>
</evidence>
<feature type="disulfide bond" evidence="8">
    <location>
        <begin position="188"/>
        <end position="236"/>
    </location>
</feature>
<dbReference type="SUPFAM" id="SSF55166">
    <property type="entry name" value="Hedgehog/DD-peptidase"/>
    <property type="match status" value="1"/>
</dbReference>
<dbReference type="NCBIfam" id="NF006947">
    <property type="entry name" value="PRK09429.1"/>
    <property type="match status" value="1"/>
</dbReference>
<feature type="disulfide bond" evidence="8">
    <location>
        <begin position="45"/>
        <end position="266"/>
    </location>
</feature>
<keyword evidence="1" id="KW-0645">Protease</keyword>
<dbReference type="Pfam" id="PF03411">
    <property type="entry name" value="Peptidase_M74"/>
    <property type="match status" value="1"/>
</dbReference>
<dbReference type="Proteomes" id="UP000275510">
    <property type="component" value="Chromosome"/>
</dbReference>
<evidence type="ECO:0000313" key="10">
    <source>
        <dbReference type="EMBL" id="MCY6523412.1"/>
    </source>
</evidence>
<dbReference type="EMBL" id="LR134515">
    <property type="protein sequence ID" value="VEJ16700.1"/>
    <property type="molecule type" value="Genomic_DNA"/>
</dbReference>
<dbReference type="RefSeq" id="WP_005618960.1">
    <property type="nucleotide sequence ID" value="NZ_CBDBSU010000040.1"/>
</dbReference>
<dbReference type="Gene3D" id="3.30.1380.10">
    <property type="match status" value="1"/>
</dbReference>
<reference evidence="10" key="3">
    <citation type="submission" date="2022-12" db="EMBL/GenBank/DDBJ databases">
        <authorList>
            <person name="Kardos G."/>
            <person name="Sarkozi R."/>
            <person name="Laczko L."/>
            <person name="Marton S."/>
            <person name="Makrai L."/>
            <person name="Banyai K."/>
            <person name="Fodor L."/>
        </authorList>
    </citation>
    <scope>NUCLEOTIDE SEQUENCE</scope>
    <source>
        <strain evidence="10">84/14</strain>
    </source>
</reference>
<dbReference type="PIRSF" id="PIRSF018455">
    <property type="entry name" value="MepA"/>
    <property type="match status" value="1"/>
</dbReference>
<evidence type="ECO:0000256" key="5">
    <source>
        <dbReference type="ARBA" id="ARBA00022801"/>
    </source>
</evidence>
<proteinExistence type="predicted"/>
<evidence type="ECO:0000256" key="8">
    <source>
        <dbReference type="PIRSR" id="PIRSR018455-2"/>
    </source>
</evidence>
<dbReference type="GO" id="GO:0006508">
    <property type="term" value="P:proteolysis"/>
    <property type="evidence" value="ECO:0007669"/>
    <property type="project" value="UniProtKB-KW"/>
</dbReference>
<dbReference type="GO" id="GO:0030288">
    <property type="term" value="C:outer membrane-bounded periplasmic space"/>
    <property type="evidence" value="ECO:0007669"/>
    <property type="project" value="InterPro"/>
</dbReference>
<keyword evidence="6" id="KW-0862">Zinc</keyword>
<dbReference type="OrthoDB" id="1467367at2"/>
<dbReference type="InterPro" id="IPR005073">
    <property type="entry name" value="Peptidase_M74"/>
</dbReference>
<dbReference type="Proteomes" id="UP001077788">
    <property type="component" value="Unassembled WGS sequence"/>
</dbReference>
<evidence type="ECO:0000256" key="4">
    <source>
        <dbReference type="ARBA" id="ARBA00022764"/>
    </source>
</evidence>
<keyword evidence="3 9" id="KW-0732">Signal</keyword>
<keyword evidence="7" id="KW-0482">Metalloprotease</keyword>
<evidence type="ECO:0000256" key="2">
    <source>
        <dbReference type="ARBA" id="ARBA00022723"/>
    </source>
</evidence>
<dbReference type="GO" id="GO:0008237">
    <property type="term" value="F:metallopeptidase activity"/>
    <property type="evidence" value="ECO:0007669"/>
    <property type="project" value="UniProtKB-KW"/>
</dbReference>
<protein>
    <submittedName>
        <fullName evidence="11">Penicillin-insensitive murein endopeptidase</fullName>
        <ecNumber evidence="10">3.4.-.-</ecNumber>
        <ecNumber evidence="11">3.4.24.-</ecNumber>
    </submittedName>
</protein>
<dbReference type="GO" id="GO:0046872">
    <property type="term" value="F:metal ion binding"/>
    <property type="evidence" value="ECO:0007669"/>
    <property type="project" value="UniProtKB-KW"/>
</dbReference>
<gene>
    <name evidence="11" type="primary">mepA</name>
    <name evidence="11" type="ORF">NCTC10976_00795</name>
    <name evidence="10" type="ORF">OYG11_04015</name>
</gene>
<sequence length="276" mass="29900">MKRFKMLLLSSFLGLVTSAHATVWEQIRTPVAGQAQPIGGYSNGCIIGAQPLALKGDGYQVIRSARNRFYGHPDLLSFLQRLAKNTKAAGLPPILIGDMGMPAGGRFSSGHASHQTGLDADIWFRFGPMDEQTAKNPAGLATLMVNRDAQVVDESVWTSQHAMMVKLAAQDARVDRIFVNPAIKVKLCNTAGSDRSWLRKVRPWYGHDSHMHVRLSCPQNAPNCENQAPIPAGDGCGAELYSWFEPAPAGSTVSKPKVLPTPPVQCQMILSSQGLN</sequence>
<name>A0A2X3XKH1_ACTPL</name>
<dbReference type="GO" id="GO:0004252">
    <property type="term" value="F:serine-type endopeptidase activity"/>
    <property type="evidence" value="ECO:0007669"/>
    <property type="project" value="InterPro"/>
</dbReference>
<keyword evidence="2" id="KW-0479">Metal-binding</keyword>
<evidence type="ECO:0000256" key="6">
    <source>
        <dbReference type="ARBA" id="ARBA00022833"/>
    </source>
</evidence>
<evidence type="ECO:0000256" key="9">
    <source>
        <dbReference type="SAM" id="SignalP"/>
    </source>
</evidence>
<dbReference type="EC" id="3.4.24.-" evidence="11"/>
<evidence type="ECO:0000313" key="11">
    <source>
        <dbReference type="EMBL" id="VEJ16700.1"/>
    </source>
</evidence>
<dbReference type="EMBL" id="JAPQFC010000001">
    <property type="protein sequence ID" value="MCY6523412.1"/>
    <property type="molecule type" value="Genomic_DNA"/>
</dbReference>
<keyword evidence="5 11" id="KW-0378">Hydrolase</keyword>
<keyword evidence="8" id="KW-1015">Disulfide bond</keyword>
<feature type="disulfide bond" evidence="8">
    <location>
        <begin position="217"/>
        <end position="224"/>
    </location>
</feature>
<feature type="signal peptide" evidence="9">
    <location>
        <begin position="1"/>
        <end position="21"/>
    </location>
</feature>
<reference evidence="10" key="2">
    <citation type="journal article" date="2021" name="Vet Sci">
        <title>O-Serogroups and Pathovirotypes of Escherichia coli Isolated from Post-Weaning Piglets Showing Diarrhoea and/or Oedema in South Korea.</title>
        <authorList>
            <person name="Byun J.W."/>
            <person name="Moon B.Y."/>
            <person name="Do K.H."/>
            <person name="Lee K."/>
            <person name="Lee H.Y."/>
            <person name="Kim W.I."/>
            <person name="So B."/>
            <person name="Lee W.K."/>
        </authorList>
    </citation>
    <scope>NUCLEOTIDE SEQUENCE</scope>
    <source>
        <strain evidence="10">84/14</strain>
    </source>
</reference>
<dbReference type="OMA" id="VRPWWGH"/>
<dbReference type="InterPro" id="IPR009045">
    <property type="entry name" value="Zn_M74/Hedgehog-like"/>
</dbReference>
<feature type="chain" id="PRO_5039858374" evidence="9">
    <location>
        <begin position="22"/>
        <end position="276"/>
    </location>
</feature>
<evidence type="ECO:0000256" key="7">
    <source>
        <dbReference type="ARBA" id="ARBA00023049"/>
    </source>
</evidence>
<reference evidence="11 12" key="1">
    <citation type="submission" date="2018-12" db="EMBL/GenBank/DDBJ databases">
        <authorList>
            <consortium name="Pathogen Informatics"/>
        </authorList>
    </citation>
    <scope>NUCLEOTIDE SEQUENCE [LARGE SCALE GENOMIC DNA]</scope>
    <source>
        <strain evidence="11 12">NCTC10976</strain>
    </source>
</reference>
<keyword evidence="4" id="KW-0574">Periplasm</keyword>
<organism evidence="11 12">
    <name type="scientific">Actinobacillus pleuropneumoniae</name>
    <name type="common">Haemophilus pleuropneumoniae</name>
    <dbReference type="NCBI Taxonomy" id="715"/>
    <lineage>
        <taxon>Bacteria</taxon>
        <taxon>Pseudomonadati</taxon>
        <taxon>Pseudomonadota</taxon>
        <taxon>Gammaproteobacteria</taxon>
        <taxon>Pasteurellales</taxon>
        <taxon>Pasteurellaceae</taxon>
        <taxon>Actinobacillus</taxon>
    </lineage>
</organism>